<dbReference type="Gene3D" id="3.30.300.30">
    <property type="match status" value="1"/>
</dbReference>
<comment type="caution">
    <text evidence="4">The sequence shown here is derived from an EMBL/GenBank/DDBJ whole genome shotgun (WGS) entry which is preliminary data.</text>
</comment>
<comment type="similarity">
    <text evidence="1">Belongs to the ATP-dependent AMP-binding enzyme family.</text>
</comment>
<dbReference type="Pfam" id="PF00501">
    <property type="entry name" value="AMP-binding"/>
    <property type="match status" value="1"/>
</dbReference>
<dbReference type="Gene3D" id="3.40.50.12780">
    <property type="entry name" value="N-terminal domain of ligase-like"/>
    <property type="match status" value="1"/>
</dbReference>
<organism evidence="4 5">
    <name type="scientific">Microbacterium immunditiarum</name>
    <dbReference type="NCBI Taxonomy" id="337480"/>
    <lineage>
        <taxon>Bacteria</taxon>
        <taxon>Bacillati</taxon>
        <taxon>Actinomycetota</taxon>
        <taxon>Actinomycetes</taxon>
        <taxon>Micrococcales</taxon>
        <taxon>Microbacteriaceae</taxon>
        <taxon>Microbacterium</taxon>
    </lineage>
</organism>
<dbReference type="PANTHER" id="PTHR43201">
    <property type="entry name" value="ACYL-COA SYNTHETASE"/>
    <property type="match status" value="1"/>
</dbReference>
<dbReference type="EMBL" id="JACCBV010000001">
    <property type="protein sequence ID" value="NYE18447.1"/>
    <property type="molecule type" value="Genomic_DNA"/>
</dbReference>
<reference evidence="4 5" key="1">
    <citation type="submission" date="2020-07" db="EMBL/GenBank/DDBJ databases">
        <title>Sequencing the genomes of 1000 actinobacteria strains.</title>
        <authorList>
            <person name="Klenk H.-P."/>
        </authorList>
    </citation>
    <scope>NUCLEOTIDE SEQUENCE [LARGE SCALE GENOMIC DNA]</scope>
    <source>
        <strain evidence="4 5">DSM 24662</strain>
    </source>
</reference>
<evidence type="ECO:0000256" key="2">
    <source>
        <dbReference type="ARBA" id="ARBA00022598"/>
    </source>
</evidence>
<evidence type="ECO:0000313" key="4">
    <source>
        <dbReference type="EMBL" id="NYE18447.1"/>
    </source>
</evidence>
<sequence length="529" mass="56996">MTAPRVIPARDANAYPDIVEALVQHASRDPHRIAVADDAGATVTYGELERATRNAADWFRNEGVSRGDRVVIALTNCLEYVTAYLGLSALGATAVAMSARESGRDVQRAAAVTDARMVVVPGLARGERLRDGLRAAGLAGFRPVAVGPAESDFIEWPGSAQLAATQPAVRPVRRERDDLDFIVFSSGTTGTPKGIAHTVGGTSFSLWNWVRTLGLHASDGVFAPATFGHVGGLQWGLRTAIAAGALLAPQDRWDPLAAVEIIQRNACTYALVTPTYIADLAALPPEARARTSGFRLWTVGGSRMSADFVRRAEAALGGKVLRGFGMSETFMLTITRPDDPMEARLSHDGRALPGCELEIRDERGVVVTAGTPGELFVRSPSLVDGYFTDPAETAAAFDRGWFRTGDIATLTAEGYLTITDRRKEIVIRGGENISPQELEQVLSGFTHLPSFAVTGVPDERLGERVVFVHEGDAPVTLERLRELLASTSLAKYKWPEVSLHVDELPRTALGKIQRGELRRLAARIVGDRD</sequence>
<dbReference type="EC" id="6.2.1.-" evidence="4"/>
<dbReference type="SUPFAM" id="SSF56801">
    <property type="entry name" value="Acetyl-CoA synthetase-like"/>
    <property type="match status" value="1"/>
</dbReference>
<evidence type="ECO:0000259" key="3">
    <source>
        <dbReference type="Pfam" id="PF00501"/>
    </source>
</evidence>
<dbReference type="PROSITE" id="PS00455">
    <property type="entry name" value="AMP_BINDING"/>
    <property type="match status" value="1"/>
</dbReference>
<dbReference type="InterPro" id="IPR045851">
    <property type="entry name" value="AMP-bd_C_sf"/>
</dbReference>
<dbReference type="InterPro" id="IPR042099">
    <property type="entry name" value="ANL_N_sf"/>
</dbReference>
<name>A0A7Y9GL46_9MICO</name>
<accession>A0A7Y9GL46</accession>
<evidence type="ECO:0000313" key="5">
    <source>
        <dbReference type="Proteomes" id="UP000576969"/>
    </source>
</evidence>
<keyword evidence="2 4" id="KW-0436">Ligase</keyword>
<proteinExistence type="inferred from homology"/>
<feature type="domain" description="AMP-dependent synthetase/ligase" evidence="3">
    <location>
        <begin position="24"/>
        <end position="387"/>
    </location>
</feature>
<protein>
    <submittedName>
        <fullName evidence="4">Acyl-CoA synthetase</fullName>
        <ecNumber evidence="4">6.2.1.-</ecNumber>
    </submittedName>
</protein>
<keyword evidence="5" id="KW-1185">Reference proteome</keyword>
<gene>
    <name evidence="4" type="ORF">BJ991_000475</name>
</gene>
<dbReference type="InterPro" id="IPR020845">
    <property type="entry name" value="AMP-binding_CS"/>
</dbReference>
<dbReference type="GO" id="GO:0031956">
    <property type="term" value="F:medium-chain fatty acid-CoA ligase activity"/>
    <property type="evidence" value="ECO:0007669"/>
    <property type="project" value="TreeGrafter"/>
</dbReference>
<dbReference type="RefSeq" id="WP_179487110.1">
    <property type="nucleotide sequence ID" value="NZ_JACCBV010000001.1"/>
</dbReference>
<dbReference type="GO" id="GO:0006631">
    <property type="term" value="P:fatty acid metabolic process"/>
    <property type="evidence" value="ECO:0007669"/>
    <property type="project" value="TreeGrafter"/>
</dbReference>
<dbReference type="Proteomes" id="UP000576969">
    <property type="component" value="Unassembled WGS sequence"/>
</dbReference>
<evidence type="ECO:0000256" key="1">
    <source>
        <dbReference type="ARBA" id="ARBA00006432"/>
    </source>
</evidence>
<dbReference type="InterPro" id="IPR000873">
    <property type="entry name" value="AMP-dep_synth/lig_dom"/>
</dbReference>
<dbReference type="PANTHER" id="PTHR43201:SF5">
    <property type="entry name" value="MEDIUM-CHAIN ACYL-COA LIGASE ACSF2, MITOCHONDRIAL"/>
    <property type="match status" value="1"/>
</dbReference>
<dbReference type="AlphaFoldDB" id="A0A7Y9GL46"/>